<dbReference type="RefSeq" id="WP_109872709.1">
    <property type="nucleotide sequence ID" value="NZ_QGNA01000005.1"/>
</dbReference>
<proteinExistence type="predicted"/>
<dbReference type="AlphaFoldDB" id="A0A317FBZ5"/>
<comment type="caution">
    <text evidence="3">The sequence shown here is derived from an EMBL/GenBank/DDBJ whole genome shotgun (WGS) entry which is preliminary data.</text>
</comment>
<evidence type="ECO:0000313" key="3">
    <source>
        <dbReference type="EMBL" id="PWS35066.1"/>
    </source>
</evidence>
<dbReference type="EMBL" id="QGNA01000005">
    <property type="protein sequence ID" value="PWS35066.1"/>
    <property type="molecule type" value="Genomic_DNA"/>
</dbReference>
<protein>
    <submittedName>
        <fullName evidence="3">Uncharacterized protein</fullName>
    </submittedName>
</protein>
<dbReference type="Proteomes" id="UP000245765">
    <property type="component" value="Unassembled WGS sequence"/>
</dbReference>
<feature type="signal peptide" evidence="2">
    <location>
        <begin position="1"/>
        <end position="22"/>
    </location>
</feature>
<organism evidence="3 4">
    <name type="scientific">Falsiroseomonas bella</name>
    <dbReference type="NCBI Taxonomy" id="2184016"/>
    <lineage>
        <taxon>Bacteria</taxon>
        <taxon>Pseudomonadati</taxon>
        <taxon>Pseudomonadota</taxon>
        <taxon>Alphaproteobacteria</taxon>
        <taxon>Acetobacterales</taxon>
        <taxon>Roseomonadaceae</taxon>
        <taxon>Falsiroseomonas</taxon>
    </lineage>
</organism>
<keyword evidence="2" id="KW-0732">Signal</keyword>
<evidence type="ECO:0000313" key="4">
    <source>
        <dbReference type="Proteomes" id="UP000245765"/>
    </source>
</evidence>
<reference evidence="4" key="1">
    <citation type="submission" date="2018-05" db="EMBL/GenBank/DDBJ databases">
        <authorList>
            <person name="Du Z."/>
            <person name="Wang X."/>
        </authorList>
    </citation>
    <scope>NUCLEOTIDE SEQUENCE [LARGE SCALE GENOMIC DNA]</scope>
    <source>
        <strain evidence="4">CQN31</strain>
    </source>
</reference>
<sequence length="229" mass="25385">MRTMTILTAAAAAALIGGTAAAQPARDPNYGPHGRGDPFGQEQVNDGRGWYEGPMAQYHENQRGRSWEFDRAYRENFNRGYQAGMNDERMARERYDRDRAMRDRDMGGMGRATFDEARDYLGTARRQIDQGDLRSAWVSLGRAETRLVTRVDGRDQGGQAVTGGAVGAIREARQALRARDADRAEDLTRRAEALVRRGYIGETVSGNMLSGAGEPGMGRRFYNERSGGN</sequence>
<evidence type="ECO:0000256" key="2">
    <source>
        <dbReference type="SAM" id="SignalP"/>
    </source>
</evidence>
<gene>
    <name evidence="3" type="ORF">DFH01_22355</name>
</gene>
<feature type="region of interest" description="Disordered" evidence="1">
    <location>
        <begin position="20"/>
        <end position="53"/>
    </location>
</feature>
<accession>A0A317FBZ5</accession>
<feature type="region of interest" description="Disordered" evidence="1">
    <location>
        <begin position="210"/>
        <end position="229"/>
    </location>
</feature>
<name>A0A317FBZ5_9PROT</name>
<feature type="chain" id="PRO_5016416064" evidence="2">
    <location>
        <begin position="23"/>
        <end position="229"/>
    </location>
</feature>
<evidence type="ECO:0000256" key="1">
    <source>
        <dbReference type="SAM" id="MobiDB-lite"/>
    </source>
</evidence>
<keyword evidence="4" id="KW-1185">Reference proteome</keyword>